<evidence type="ECO:0000313" key="1">
    <source>
        <dbReference type="EMBL" id="WFD33465.1"/>
    </source>
</evidence>
<name>A0AAF0J4W4_9BASI</name>
<dbReference type="EMBL" id="CP119877">
    <property type="protein sequence ID" value="WFD33465.1"/>
    <property type="molecule type" value="Genomic_DNA"/>
</dbReference>
<evidence type="ECO:0000313" key="2">
    <source>
        <dbReference type="Proteomes" id="UP001219933"/>
    </source>
</evidence>
<keyword evidence="2" id="KW-1185">Reference proteome</keyword>
<reference evidence="1" key="1">
    <citation type="submission" date="2023-03" db="EMBL/GenBank/DDBJ databases">
        <title>Mating type loci evolution in Malassezia.</title>
        <authorList>
            <person name="Coelho M.A."/>
        </authorList>
    </citation>
    <scope>NUCLEOTIDE SEQUENCE</scope>
    <source>
        <strain evidence="1">CBS 11721</strain>
    </source>
</reference>
<sequence>MLRPALAAVAAAGERAEARFAASPYCVYFVGVLTDFLVQLKVVHSPSGLVYVPDGVLHPKFAQRRLGKGVWVCADQFVFRTFTETPLVPSKLGALVTVQLKQRVVQEAQLLAERPAAAFAARKSDVPAAFLDFCAHDGSKAADSALRRAAGAPDASTHVPAEADSAAQALPRTWSDPHVPTYHMCRAINDEQARAVHGYLEAAGVFNSGVLAASRETVPLAVALWRLASWLESDRNT</sequence>
<dbReference type="Proteomes" id="UP001219933">
    <property type="component" value="Chromosome 1"/>
</dbReference>
<proteinExistence type="predicted"/>
<accession>A0AAF0J4W4</accession>
<protein>
    <submittedName>
        <fullName evidence="1">Uncharacterized protein</fullName>
    </submittedName>
</protein>
<dbReference type="AlphaFoldDB" id="A0AAF0J4W4"/>
<organism evidence="1 2">
    <name type="scientific">Malassezia cuniculi</name>
    <dbReference type="NCBI Taxonomy" id="948313"/>
    <lineage>
        <taxon>Eukaryota</taxon>
        <taxon>Fungi</taxon>
        <taxon>Dikarya</taxon>
        <taxon>Basidiomycota</taxon>
        <taxon>Ustilaginomycotina</taxon>
        <taxon>Malasseziomycetes</taxon>
        <taxon>Malasseziales</taxon>
        <taxon>Malasseziaceae</taxon>
        <taxon>Malassezia</taxon>
    </lineage>
</organism>
<gene>
    <name evidence="1" type="ORF">MCUN1_000278</name>
</gene>